<dbReference type="Pfam" id="PF09684">
    <property type="entry name" value="Tail_P2_I"/>
    <property type="match status" value="1"/>
</dbReference>
<dbReference type="AlphaFoldDB" id="A0A4V2Y6Y8"/>
<dbReference type="RefSeq" id="WP_132625698.1">
    <property type="nucleotide sequence ID" value="NZ_SMKV01000029.1"/>
</dbReference>
<proteinExistence type="predicted"/>
<sequence length="186" mass="20085">MSRHAIPGLPSRYPIGDLLPAMYTGDDLAQRFTAGLDTVLAPILSTLDNLAHYFDPRVTPEDFASRLAQWVAVELDPAWPLGLRRAVLLRAVELHRRRGTARGLVDLLRLCAGVHARVLDGAGAAWSARPGTALPGTAGGQVVVQVWPGRSAVDRQRVTALVDSVRPVHVTCSVEVLAGPPQQQRR</sequence>
<dbReference type="InterPro" id="IPR006521">
    <property type="entry name" value="Tail_protein_I"/>
</dbReference>
<evidence type="ECO:0000313" key="1">
    <source>
        <dbReference type="EMBL" id="TDC89885.1"/>
    </source>
</evidence>
<dbReference type="NCBIfam" id="TIGR02242">
    <property type="entry name" value="tail_TIGR02242"/>
    <property type="match status" value="1"/>
</dbReference>
<dbReference type="EMBL" id="SMKV01000029">
    <property type="protein sequence ID" value="TDC89885.1"/>
    <property type="molecule type" value="Genomic_DNA"/>
</dbReference>
<comment type="caution">
    <text evidence="1">The sequence shown here is derived from an EMBL/GenBank/DDBJ whole genome shotgun (WGS) entry which is preliminary data.</text>
</comment>
<reference evidence="1 2" key="1">
    <citation type="submission" date="2019-03" db="EMBL/GenBank/DDBJ databases">
        <title>Draft genome sequences of novel Actinobacteria.</title>
        <authorList>
            <person name="Sahin N."/>
            <person name="Ay H."/>
            <person name="Saygin H."/>
        </authorList>
    </citation>
    <scope>NUCLEOTIDE SEQUENCE [LARGE SCALE GENOMIC DNA]</scope>
    <source>
        <strain evidence="1 2">16K404</strain>
    </source>
</reference>
<gene>
    <name evidence="1" type="ORF">E1161_20425</name>
</gene>
<dbReference type="InterPro" id="IPR011748">
    <property type="entry name" value="Unchr_phage_tail-like"/>
</dbReference>
<keyword evidence="2" id="KW-1185">Reference proteome</keyword>
<name>A0A4V2Y6Y8_9PSEU</name>
<organism evidence="1 2">
    <name type="scientific">Saccharopolyspora aridisoli</name>
    <dbReference type="NCBI Taxonomy" id="2530385"/>
    <lineage>
        <taxon>Bacteria</taxon>
        <taxon>Bacillati</taxon>
        <taxon>Actinomycetota</taxon>
        <taxon>Actinomycetes</taxon>
        <taxon>Pseudonocardiales</taxon>
        <taxon>Pseudonocardiaceae</taxon>
        <taxon>Saccharopolyspora</taxon>
    </lineage>
</organism>
<accession>A0A4V2Y6Y8</accession>
<dbReference type="Proteomes" id="UP000294744">
    <property type="component" value="Unassembled WGS sequence"/>
</dbReference>
<dbReference type="OrthoDB" id="370073at2"/>
<protein>
    <submittedName>
        <fullName evidence="1">Phage tail protein</fullName>
    </submittedName>
</protein>
<evidence type="ECO:0000313" key="2">
    <source>
        <dbReference type="Proteomes" id="UP000294744"/>
    </source>
</evidence>